<dbReference type="InterPro" id="IPR020472">
    <property type="entry name" value="WD40_PAC1"/>
</dbReference>
<dbReference type="PROSITE" id="PS50082">
    <property type="entry name" value="WD_REPEATS_2"/>
    <property type="match status" value="3"/>
</dbReference>
<evidence type="ECO:0000256" key="2">
    <source>
        <dbReference type="ARBA" id="ARBA00022574"/>
    </source>
</evidence>
<evidence type="ECO:0000256" key="1">
    <source>
        <dbReference type="ARBA" id="ARBA00004604"/>
    </source>
</evidence>
<dbReference type="SUPFAM" id="SSF50978">
    <property type="entry name" value="WD40 repeat-like"/>
    <property type="match status" value="1"/>
</dbReference>
<feature type="repeat" description="WD" evidence="5">
    <location>
        <begin position="96"/>
        <end position="123"/>
    </location>
</feature>
<keyword evidence="7" id="KW-1185">Reference proteome</keyword>
<dbReference type="InterPro" id="IPR019775">
    <property type="entry name" value="WD40_repeat_CS"/>
</dbReference>
<evidence type="ECO:0000313" key="6">
    <source>
        <dbReference type="EMBL" id="KAK1926091.1"/>
    </source>
</evidence>
<feature type="repeat" description="WD" evidence="5">
    <location>
        <begin position="124"/>
        <end position="155"/>
    </location>
</feature>
<evidence type="ECO:0000256" key="3">
    <source>
        <dbReference type="ARBA" id="ARBA00022737"/>
    </source>
</evidence>
<dbReference type="PANTHER" id="PTHR19848">
    <property type="entry name" value="WD40 REPEAT PROTEIN"/>
    <property type="match status" value="1"/>
</dbReference>
<keyword evidence="2 5" id="KW-0853">WD repeat</keyword>
<dbReference type="PROSITE" id="PS00678">
    <property type="entry name" value="WD_REPEATS_1"/>
    <property type="match status" value="1"/>
</dbReference>
<evidence type="ECO:0000256" key="5">
    <source>
        <dbReference type="PROSITE-ProRule" id="PRU00221"/>
    </source>
</evidence>
<keyword evidence="4" id="KW-0539">Nucleus</keyword>
<dbReference type="PROSITE" id="PS50294">
    <property type="entry name" value="WD_REPEATS_REGION"/>
    <property type="match status" value="1"/>
</dbReference>
<dbReference type="InterPro" id="IPR036322">
    <property type="entry name" value="WD40_repeat_dom_sf"/>
</dbReference>
<dbReference type="GO" id="GO:0000027">
    <property type="term" value="P:ribosomal large subunit assembly"/>
    <property type="evidence" value="ECO:0007669"/>
    <property type="project" value="TreeGrafter"/>
</dbReference>
<dbReference type="InterPro" id="IPR001680">
    <property type="entry name" value="WD40_rpt"/>
</dbReference>
<organism evidence="6 7">
    <name type="scientific">Papiliotrema laurentii</name>
    <name type="common">Cryptococcus laurentii</name>
    <dbReference type="NCBI Taxonomy" id="5418"/>
    <lineage>
        <taxon>Eukaryota</taxon>
        <taxon>Fungi</taxon>
        <taxon>Dikarya</taxon>
        <taxon>Basidiomycota</taxon>
        <taxon>Agaricomycotina</taxon>
        <taxon>Tremellomycetes</taxon>
        <taxon>Tremellales</taxon>
        <taxon>Rhynchogastremaceae</taxon>
        <taxon>Papiliotrema</taxon>
    </lineage>
</organism>
<dbReference type="Proteomes" id="UP001182556">
    <property type="component" value="Unassembled WGS sequence"/>
</dbReference>
<evidence type="ECO:0000313" key="7">
    <source>
        <dbReference type="Proteomes" id="UP001182556"/>
    </source>
</evidence>
<accession>A0AAD9L7B5</accession>
<dbReference type="EMBL" id="JAODAN010000002">
    <property type="protein sequence ID" value="KAK1926091.1"/>
    <property type="molecule type" value="Genomic_DNA"/>
</dbReference>
<dbReference type="GO" id="GO:0005730">
    <property type="term" value="C:nucleolus"/>
    <property type="evidence" value="ECO:0007669"/>
    <property type="project" value="UniProtKB-SubCell"/>
</dbReference>
<proteinExistence type="predicted"/>
<dbReference type="SMART" id="SM00320">
    <property type="entry name" value="WD40"/>
    <property type="match status" value="5"/>
</dbReference>
<keyword evidence="3" id="KW-0677">Repeat</keyword>
<name>A0AAD9L7B5_PAPLA</name>
<dbReference type="PANTHER" id="PTHR19848:SF0">
    <property type="entry name" value="NOTCHLESS PROTEIN HOMOLOG 1"/>
    <property type="match status" value="1"/>
</dbReference>
<dbReference type="Gene3D" id="2.130.10.10">
    <property type="entry name" value="YVTN repeat-like/Quinoprotein amine dehydrogenase"/>
    <property type="match status" value="2"/>
</dbReference>
<protein>
    <submittedName>
        <fullName evidence="6">Cytoplasm protein</fullName>
    </submittedName>
</protein>
<comment type="subcellular location">
    <subcellularLocation>
        <location evidence="1">Nucleus</location>
        <location evidence="1">Nucleolus</location>
    </subcellularLocation>
</comment>
<comment type="caution">
    <text evidence="6">The sequence shown here is derived from an EMBL/GenBank/DDBJ whole genome shotgun (WGS) entry which is preliminary data.</text>
</comment>
<dbReference type="Pfam" id="PF00400">
    <property type="entry name" value="WD40"/>
    <property type="match status" value="3"/>
</dbReference>
<dbReference type="AlphaFoldDB" id="A0AAD9L7B5"/>
<gene>
    <name evidence="6" type="ORF">DB88DRAFT_538027</name>
</gene>
<reference evidence="6" key="1">
    <citation type="submission" date="2023-02" db="EMBL/GenBank/DDBJ databases">
        <title>Identification and recombinant expression of a fungal hydrolase from Papiliotrema laurentii that hydrolyzes apple cutin and clears colloidal polyester polyurethane.</title>
        <authorList>
            <consortium name="DOE Joint Genome Institute"/>
            <person name="Roman V.A."/>
            <person name="Bojanowski C."/>
            <person name="Crable B.R."/>
            <person name="Wagner D.N."/>
            <person name="Hung C.S."/>
            <person name="Nadeau L.J."/>
            <person name="Schratz L."/>
            <person name="Haridas S."/>
            <person name="Pangilinan J."/>
            <person name="Lipzen A."/>
            <person name="Na H."/>
            <person name="Yan M."/>
            <person name="Ng V."/>
            <person name="Grigoriev I.V."/>
            <person name="Spatafora J.W."/>
            <person name="Barlow D."/>
            <person name="Biffinger J."/>
            <person name="Kelley-Loughnane N."/>
            <person name="Varaljay V.A."/>
            <person name="Crookes-Goodson W.J."/>
        </authorList>
    </citation>
    <scope>NUCLEOTIDE SEQUENCE</scope>
    <source>
        <strain evidence="6">5307AH</strain>
    </source>
</reference>
<evidence type="ECO:0000256" key="4">
    <source>
        <dbReference type="ARBA" id="ARBA00023242"/>
    </source>
</evidence>
<dbReference type="InterPro" id="IPR015943">
    <property type="entry name" value="WD40/YVTN_repeat-like_dom_sf"/>
</dbReference>
<feature type="repeat" description="WD" evidence="5">
    <location>
        <begin position="310"/>
        <end position="347"/>
    </location>
</feature>
<sequence>MQTSNPDYLFQSSAQLQDTDNRKRKRAAAAGVGSPLDVGKVIDLVIVGGEAYVAESGWQARRVDLNSCRTIRLYKGHKGPVTAVRLYLSPSLEGVPSKRYLFTSSWDKTIKIWDADNGDCIRTLTGHTDFVKSLTIIPGYLLSTSSDRSIKLWRLGERPLSEGLDCAQTLKLHSRPVDCSAVSQTENDDGEVQTRVWTADSMGVIHEWSITASGLTHWKTLKGHETSITQLLPTDDGLWSVSMDKTAIFHSAFSDDVRKVIPHESYIRSILPVPSWLSSHALLLTGGDDEDLTVRTSQDEWVTSRVLSTVQGHCDAVTAIKLWKDQDGNWKIVTGGLDGTLRRWTLQDLLHPKVLDWEPSQSCLEDSMMTAEEERELLKLMSDEE</sequence>
<dbReference type="PRINTS" id="PR00320">
    <property type="entry name" value="GPROTEINBRPT"/>
</dbReference>